<name>A0AAD1TK20_PELCU</name>
<dbReference type="EMBL" id="OW240924">
    <property type="protein sequence ID" value="CAH2328720.1"/>
    <property type="molecule type" value="Genomic_DNA"/>
</dbReference>
<evidence type="ECO:0000313" key="1">
    <source>
        <dbReference type="EMBL" id="CAH2328720.1"/>
    </source>
</evidence>
<evidence type="ECO:0000313" key="2">
    <source>
        <dbReference type="Proteomes" id="UP001295444"/>
    </source>
</evidence>
<dbReference type="AlphaFoldDB" id="A0AAD1TK20"/>
<reference evidence="1" key="1">
    <citation type="submission" date="2022-03" db="EMBL/GenBank/DDBJ databases">
        <authorList>
            <person name="Alioto T."/>
            <person name="Alioto T."/>
            <person name="Gomez Garrido J."/>
        </authorList>
    </citation>
    <scope>NUCLEOTIDE SEQUENCE</scope>
</reference>
<protein>
    <submittedName>
        <fullName evidence="1">Uncharacterized protein</fullName>
    </submittedName>
</protein>
<sequence>MGSVLDDGSQTVRYVEYRMEPVTTWYLNAHYLFIISSQRPLSTHMHVRSGAEEVETVQLYLPRSTPRMALMRGTELMVAAANSSC</sequence>
<dbReference type="Proteomes" id="UP001295444">
    <property type="component" value="Chromosome 13"/>
</dbReference>
<accession>A0AAD1TK20</accession>
<organism evidence="1 2">
    <name type="scientific">Pelobates cultripes</name>
    <name type="common">Western spadefoot toad</name>
    <dbReference type="NCBI Taxonomy" id="61616"/>
    <lineage>
        <taxon>Eukaryota</taxon>
        <taxon>Metazoa</taxon>
        <taxon>Chordata</taxon>
        <taxon>Craniata</taxon>
        <taxon>Vertebrata</taxon>
        <taxon>Euteleostomi</taxon>
        <taxon>Amphibia</taxon>
        <taxon>Batrachia</taxon>
        <taxon>Anura</taxon>
        <taxon>Pelobatoidea</taxon>
        <taxon>Pelobatidae</taxon>
        <taxon>Pelobates</taxon>
    </lineage>
</organism>
<proteinExistence type="predicted"/>
<gene>
    <name evidence="1" type="ORF">PECUL_23A021922</name>
</gene>
<keyword evidence="2" id="KW-1185">Reference proteome</keyword>